<dbReference type="GO" id="GO:0004497">
    <property type="term" value="F:monooxygenase activity"/>
    <property type="evidence" value="ECO:0007669"/>
    <property type="project" value="InterPro"/>
</dbReference>
<evidence type="ECO:0008006" key="3">
    <source>
        <dbReference type="Google" id="ProtNLM"/>
    </source>
</evidence>
<name>A0A2T9ZC68_9FUNG</name>
<dbReference type="GO" id="GO:0016705">
    <property type="term" value="F:oxidoreductase activity, acting on paired donors, with incorporation or reduction of molecular oxygen"/>
    <property type="evidence" value="ECO:0007669"/>
    <property type="project" value="InterPro"/>
</dbReference>
<dbReference type="EMBL" id="MBFS01000564">
    <property type="protein sequence ID" value="PVV02194.1"/>
    <property type="molecule type" value="Genomic_DNA"/>
</dbReference>
<sequence length="480" mass="55173">MTVVTCFVDFLFWLLLPKIPHKIFVVDLLKILILNAISFFVSDLFSTIVQNLVVPYLNLGSESLHYLSCADAKLYSTEISPNDKQYRVFYKELNTFIDRTETIINIKTGDSSCHLLTNQHVIEYALAPESLLSLSKYVDKNHRKEFNFYTRKLESLIISKAANKSSNVYTILNTLTIFQELEAISGLEKVYGPRREIKRKLANSIISNSKNVPSANPFSKYVSDLFLLWEEKWDLLEVKKVILKQKSLKSNNACQDILSYAIKNVNLEDYSGIDIFAYSLYKFPLLFARMFSKVLHNSTAYIANNEDMYTALNREQNSLMLKYGNRVNKMVLDKMVVLDQFFSLSGVLYFVFGIPRLALDDLVLSNGVTIPKNSETFYFLPSSKKPKTSKEVYIGNNTWINKLDSRSHLNDPNDLCWGLSTMCPAREYAYLHLKLVLASLIRLYYITTKKKLSFTISKSKVIAPVEIKFKLKSAFDLIEN</sequence>
<dbReference type="OrthoDB" id="3934656at2759"/>
<dbReference type="Gene3D" id="1.10.630.10">
    <property type="entry name" value="Cytochrome P450"/>
    <property type="match status" value="1"/>
</dbReference>
<dbReference type="InterPro" id="IPR036396">
    <property type="entry name" value="Cyt_P450_sf"/>
</dbReference>
<gene>
    <name evidence="1" type="ORF">BB560_003360</name>
</gene>
<dbReference type="AlphaFoldDB" id="A0A2T9ZC68"/>
<comment type="caution">
    <text evidence="1">The sequence shown here is derived from an EMBL/GenBank/DDBJ whole genome shotgun (WGS) entry which is preliminary data.</text>
</comment>
<dbReference type="Proteomes" id="UP000245609">
    <property type="component" value="Unassembled WGS sequence"/>
</dbReference>
<evidence type="ECO:0000313" key="1">
    <source>
        <dbReference type="EMBL" id="PVV02194.1"/>
    </source>
</evidence>
<dbReference type="GO" id="GO:0020037">
    <property type="term" value="F:heme binding"/>
    <property type="evidence" value="ECO:0007669"/>
    <property type="project" value="InterPro"/>
</dbReference>
<organism evidence="1 2">
    <name type="scientific">Smittium megazygosporum</name>
    <dbReference type="NCBI Taxonomy" id="133381"/>
    <lineage>
        <taxon>Eukaryota</taxon>
        <taxon>Fungi</taxon>
        <taxon>Fungi incertae sedis</taxon>
        <taxon>Zoopagomycota</taxon>
        <taxon>Kickxellomycotina</taxon>
        <taxon>Harpellomycetes</taxon>
        <taxon>Harpellales</taxon>
        <taxon>Legeriomycetaceae</taxon>
        <taxon>Smittium</taxon>
    </lineage>
</organism>
<reference evidence="1 2" key="1">
    <citation type="journal article" date="2018" name="MBio">
        <title>Comparative Genomics Reveals the Core Gene Toolbox for the Fungus-Insect Symbiosis.</title>
        <authorList>
            <person name="Wang Y."/>
            <person name="Stata M."/>
            <person name="Wang W."/>
            <person name="Stajich J.E."/>
            <person name="White M.M."/>
            <person name="Moncalvo J.M."/>
        </authorList>
    </citation>
    <scope>NUCLEOTIDE SEQUENCE [LARGE SCALE GENOMIC DNA]</scope>
    <source>
        <strain evidence="1 2">SC-DP-2</strain>
    </source>
</reference>
<evidence type="ECO:0000313" key="2">
    <source>
        <dbReference type="Proteomes" id="UP000245609"/>
    </source>
</evidence>
<proteinExistence type="predicted"/>
<protein>
    <recommendedName>
        <fullName evidence="3">Cytochrome P450</fullName>
    </recommendedName>
</protein>
<dbReference type="GO" id="GO:0005506">
    <property type="term" value="F:iron ion binding"/>
    <property type="evidence" value="ECO:0007669"/>
    <property type="project" value="InterPro"/>
</dbReference>
<keyword evidence="2" id="KW-1185">Reference proteome</keyword>
<dbReference type="SUPFAM" id="SSF48264">
    <property type="entry name" value="Cytochrome P450"/>
    <property type="match status" value="1"/>
</dbReference>
<accession>A0A2T9ZC68</accession>